<evidence type="ECO:0000313" key="2">
    <source>
        <dbReference type="EMBL" id="GAA1614409.1"/>
    </source>
</evidence>
<keyword evidence="1" id="KW-0732">Signal</keyword>
<reference evidence="3" key="1">
    <citation type="journal article" date="2019" name="Int. J. Syst. Evol. Microbiol.">
        <title>The Global Catalogue of Microorganisms (GCM) 10K type strain sequencing project: providing services to taxonomists for standard genome sequencing and annotation.</title>
        <authorList>
            <consortium name="The Broad Institute Genomics Platform"/>
            <consortium name="The Broad Institute Genome Sequencing Center for Infectious Disease"/>
            <person name="Wu L."/>
            <person name="Ma J."/>
        </authorList>
    </citation>
    <scope>NUCLEOTIDE SEQUENCE [LARGE SCALE GENOMIC DNA]</scope>
    <source>
        <strain evidence="3">JCM 14304</strain>
    </source>
</reference>
<protein>
    <recommendedName>
        <fullName evidence="4">HAF family extracellular repeat protein</fullName>
    </recommendedName>
</protein>
<accession>A0ABP4QKF4</accession>
<comment type="caution">
    <text evidence="2">The sequence shown here is derived from an EMBL/GenBank/DDBJ whole genome shotgun (WGS) entry which is preliminary data.</text>
</comment>
<dbReference type="Proteomes" id="UP001500190">
    <property type="component" value="Unassembled WGS sequence"/>
</dbReference>
<dbReference type="EMBL" id="BAAAND010000013">
    <property type="protein sequence ID" value="GAA1614409.1"/>
    <property type="molecule type" value="Genomic_DNA"/>
</dbReference>
<sequence>MTHRSVPAVLAAVALPVVLLSAWSGPAVADGTGAPAYRITELPSLGGSISTATGVNDRGWITGSSTLAGDRITHAALWRSGRVTDLGTLGGDNSAAVFSSHSNRFVVGVAETAAVNPDGEDWSCSVFFAAAASHHDCVGFVWQDGRMRPLPTLGGHNGFAAGSNRRGDIVGWAENGRLDPTCSGTQIRQFRAVRWDARTHRAHELPPLPGDSTSAATAINDRGDAVGISGACGFAVGGVSAAHAVRWDADGTPHDLGRIGGVQWNTPVAINERGLITGFANVPGGATPASFYPNAFAWSPRSGIRTLGTLPGDVLSEGLGLNDHGQIVGESCQAHLANCRAVLIEDGHMTALRPQAGTPLTLLDADDINDQGTIAGTARHGASTVAYAAEPVGPR</sequence>
<evidence type="ECO:0008006" key="4">
    <source>
        <dbReference type="Google" id="ProtNLM"/>
    </source>
</evidence>
<dbReference type="InterPro" id="IPR014262">
    <property type="entry name" value="HAF_rpt"/>
</dbReference>
<organism evidence="2 3">
    <name type="scientific">Kribbella karoonensis</name>
    <dbReference type="NCBI Taxonomy" id="324851"/>
    <lineage>
        <taxon>Bacteria</taxon>
        <taxon>Bacillati</taxon>
        <taxon>Actinomycetota</taxon>
        <taxon>Actinomycetes</taxon>
        <taxon>Propionibacteriales</taxon>
        <taxon>Kribbellaceae</taxon>
        <taxon>Kribbella</taxon>
    </lineage>
</organism>
<dbReference type="NCBIfam" id="TIGR02913">
    <property type="entry name" value="HAF_rpt"/>
    <property type="match status" value="1"/>
</dbReference>
<feature type="signal peptide" evidence="1">
    <location>
        <begin position="1"/>
        <end position="29"/>
    </location>
</feature>
<gene>
    <name evidence="2" type="ORF">GCM10009742_77190</name>
</gene>
<dbReference type="RefSeq" id="WP_344201204.1">
    <property type="nucleotide sequence ID" value="NZ_BAAAND010000013.1"/>
</dbReference>
<evidence type="ECO:0000256" key="1">
    <source>
        <dbReference type="SAM" id="SignalP"/>
    </source>
</evidence>
<feature type="chain" id="PRO_5046220374" description="HAF family extracellular repeat protein" evidence="1">
    <location>
        <begin position="30"/>
        <end position="395"/>
    </location>
</feature>
<name>A0ABP4QKF4_9ACTN</name>
<proteinExistence type="predicted"/>
<evidence type="ECO:0000313" key="3">
    <source>
        <dbReference type="Proteomes" id="UP001500190"/>
    </source>
</evidence>
<keyword evidence="3" id="KW-1185">Reference proteome</keyword>